<accession>A0ABU9K6H7</accession>
<reference evidence="2 3" key="1">
    <citation type="submission" date="2024-03" db="EMBL/GenBank/DDBJ databases">
        <title>Bacilli Hybrid Assemblies.</title>
        <authorList>
            <person name="Kovac J."/>
        </authorList>
    </citation>
    <scope>NUCLEOTIDE SEQUENCE [LARGE SCALE GENOMIC DNA]</scope>
    <source>
        <strain evidence="2 3">FSL M8-0022</strain>
    </source>
</reference>
<dbReference type="Proteomes" id="UP001459714">
    <property type="component" value="Unassembled WGS sequence"/>
</dbReference>
<dbReference type="RefSeq" id="WP_269919818.1">
    <property type="nucleotide sequence ID" value="NZ_JANUVP010000025.1"/>
</dbReference>
<gene>
    <name evidence="2" type="ORF">NST17_20950</name>
</gene>
<name>A0ABU9K6H7_9BACI</name>
<evidence type="ECO:0000256" key="1">
    <source>
        <dbReference type="SAM" id="MobiDB-lite"/>
    </source>
</evidence>
<organism evidence="2 3">
    <name type="scientific">Caldifermentibacillus hisashii</name>
    <dbReference type="NCBI Taxonomy" id="996558"/>
    <lineage>
        <taxon>Bacteria</taxon>
        <taxon>Bacillati</taxon>
        <taxon>Bacillota</taxon>
        <taxon>Bacilli</taxon>
        <taxon>Bacillales</taxon>
        <taxon>Bacillaceae</taxon>
        <taxon>Caldifermentibacillus</taxon>
    </lineage>
</organism>
<dbReference type="EMBL" id="JBBYAK010000003">
    <property type="protein sequence ID" value="MEL3959625.1"/>
    <property type="molecule type" value="Genomic_DNA"/>
</dbReference>
<feature type="compositionally biased region" description="Polar residues" evidence="1">
    <location>
        <begin position="35"/>
        <end position="58"/>
    </location>
</feature>
<protein>
    <submittedName>
        <fullName evidence="2">Uncharacterized protein</fullName>
    </submittedName>
</protein>
<comment type="caution">
    <text evidence="2">The sequence shown here is derived from an EMBL/GenBank/DDBJ whole genome shotgun (WGS) entry which is preliminary data.</text>
</comment>
<evidence type="ECO:0000313" key="2">
    <source>
        <dbReference type="EMBL" id="MEL3959625.1"/>
    </source>
</evidence>
<feature type="region of interest" description="Disordered" evidence="1">
    <location>
        <begin position="35"/>
        <end position="74"/>
    </location>
</feature>
<keyword evidence="3" id="KW-1185">Reference proteome</keyword>
<proteinExistence type="predicted"/>
<evidence type="ECO:0000313" key="3">
    <source>
        <dbReference type="Proteomes" id="UP001459714"/>
    </source>
</evidence>
<sequence length="140" mass="15680">MSAKKSQESIKDKINSKKNAVSAFVERYADEDNAENNVSLSDLQDSTSKTKSEIQTTVENEELSKNSAVGQNKHDSLDSTLNNIISKDNEKKQLFRGFYLDEDVVNVIDKLSKGKKKGFKSILVNGIVRAVLEDYGYLKK</sequence>